<name>A0A517T5K3_9PLAN</name>
<dbReference type="Pfam" id="PF05345">
    <property type="entry name" value="He_PIG"/>
    <property type="match status" value="1"/>
</dbReference>
<organism evidence="1 2">
    <name type="scientific">Calycomorphotria hydatis</name>
    <dbReference type="NCBI Taxonomy" id="2528027"/>
    <lineage>
        <taxon>Bacteria</taxon>
        <taxon>Pseudomonadati</taxon>
        <taxon>Planctomycetota</taxon>
        <taxon>Planctomycetia</taxon>
        <taxon>Planctomycetales</taxon>
        <taxon>Planctomycetaceae</taxon>
        <taxon>Calycomorphotria</taxon>
    </lineage>
</organism>
<dbReference type="Proteomes" id="UP000319976">
    <property type="component" value="Chromosome"/>
</dbReference>
<evidence type="ECO:0000313" key="1">
    <source>
        <dbReference type="EMBL" id="QDT63631.1"/>
    </source>
</evidence>
<dbReference type="AlphaFoldDB" id="A0A517T5K3"/>
<protein>
    <submittedName>
        <fullName evidence="1">Uncharacterized protein</fullName>
    </submittedName>
</protein>
<dbReference type="EMBL" id="CP036316">
    <property type="protein sequence ID" value="QDT63631.1"/>
    <property type="molecule type" value="Genomic_DNA"/>
</dbReference>
<dbReference type="OrthoDB" id="213434at2"/>
<sequence>MQLREKILGIVLLGGLLLWQGWPMAYRTVFGPLDELQSERDSLQSRYERKEEDQLAMLRSTKELKLYKSQSLPREPLDAQRLYQQWLTDLALSNGFQQLKVTPESRVARGTTYVAVQVSITAQATLNELTEFLVDFYQTGLLHRITRIEVTSTSQKPDAPLSVTLLAEGVCLTDAPDRDTLFPSTKLAEDISDSATSIPVLSTDDLKDLPADIQIGEERLTVTEIDEQELTVERGLAGTTAAAHLTGERIDVLPPSRVDEEAAIVAAKTIVVNQPFAKPMQYAPSFSVTGKIGVPRNDQPWTQDVSITGATPSSEAWSYRLEGESLPVGLSIDSEGKLMWSDRMSVPVGSYEVTLVAQRNSDKLETTLTLELSDAVAEQPATGDPLRETVLVGIVNRDGKLQAWFVNHVSGQRSRLAEGEELVIGDKRWTVNAIRPQEVDLDSENSTLKVKLGESLAVALKKAATQ</sequence>
<gene>
    <name evidence="1" type="ORF">V22_08550</name>
</gene>
<dbReference type="KEGG" id="chya:V22_08550"/>
<dbReference type="RefSeq" id="WP_145260100.1">
    <property type="nucleotide sequence ID" value="NZ_CP036316.1"/>
</dbReference>
<accession>A0A517T5K3</accession>
<evidence type="ECO:0000313" key="2">
    <source>
        <dbReference type="Proteomes" id="UP000319976"/>
    </source>
</evidence>
<keyword evidence="2" id="KW-1185">Reference proteome</keyword>
<proteinExistence type="predicted"/>
<reference evidence="1 2" key="1">
    <citation type="submission" date="2019-02" db="EMBL/GenBank/DDBJ databases">
        <title>Deep-cultivation of Planctomycetes and their phenomic and genomic characterization uncovers novel biology.</title>
        <authorList>
            <person name="Wiegand S."/>
            <person name="Jogler M."/>
            <person name="Boedeker C."/>
            <person name="Pinto D."/>
            <person name="Vollmers J."/>
            <person name="Rivas-Marin E."/>
            <person name="Kohn T."/>
            <person name="Peeters S.H."/>
            <person name="Heuer A."/>
            <person name="Rast P."/>
            <person name="Oberbeckmann S."/>
            <person name="Bunk B."/>
            <person name="Jeske O."/>
            <person name="Meyerdierks A."/>
            <person name="Storesund J.E."/>
            <person name="Kallscheuer N."/>
            <person name="Luecker S."/>
            <person name="Lage O.M."/>
            <person name="Pohl T."/>
            <person name="Merkel B.J."/>
            <person name="Hornburger P."/>
            <person name="Mueller R.-W."/>
            <person name="Bruemmer F."/>
            <person name="Labrenz M."/>
            <person name="Spormann A.M."/>
            <person name="Op den Camp H."/>
            <person name="Overmann J."/>
            <person name="Amann R."/>
            <person name="Jetten M.S.M."/>
            <person name="Mascher T."/>
            <person name="Medema M.H."/>
            <person name="Devos D.P."/>
            <person name="Kaster A.-K."/>
            <person name="Ovreas L."/>
            <person name="Rohde M."/>
            <person name="Galperin M.Y."/>
            <person name="Jogler C."/>
        </authorList>
    </citation>
    <scope>NUCLEOTIDE SEQUENCE [LARGE SCALE GENOMIC DNA]</scope>
    <source>
        <strain evidence="1 2">V22</strain>
    </source>
</reference>